<dbReference type="Proteomes" id="UP000616346">
    <property type="component" value="Unassembled WGS sequence"/>
</dbReference>
<comment type="caution">
    <text evidence="1">The sequence shown here is derived from an EMBL/GenBank/DDBJ whole genome shotgun (WGS) entry which is preliminary data.</text>
</comment>
<protein>
    <submittedName>
        <fullName evidence="1">TetR/AcrR family transcriptional regulator</fullName>
    </submittedName>
</protein>
<gene>
    <name evidence="1" type="ORF">H9626_09160</name>
</gene>
<dbReference type="EMBL" id="JACSPQ010000009">
    <property type="protein sequence ID" value="MBD8002378.1"/>
    <property type="molecule type" value="Genomic_DNA"/>
</dbReference>
<evidence type="ECO:0000313" key="1">
    <source>
        <dbReference type="EMBL" id="MBD8002378.1"/>
    </source>
</evidence>
<dbReference type="RefSeq" id="WP_191710302.1">
    <property type="nucleotide sequence ID" value="NZ_JACSPQ010000009.1"/>
</dbReference>
<organism evidence="1 2">
    <name type="scientific">Phocaeicola faecium</name>
    <dbReference type="NCBI Taxonomy" id="2762213"/>
    <lineage>
        <taxon>Bacteria</taxon>
        <taxon>Pseudomonadati</taxon>
        <taxon>Bacteroidota</taxon>
        <taxon>Bacteroidia</taxon>
        <taxon>Bacteroidales</taxon>
        <taxon>Bacteroidaceae</taxon>
        <taxon>Phocaeicola</taxon>
    </lineage>
</organism>
<dbReference type="Gene3D" id="1.10.357.10">
    <property type="entry name" value="Tetracycline Repressor, domain 2"/>
    <property type="match status" value="1"/>
</dbReference>
<dbReference type="InterPro" id="IPR009057">
    <property type="entry name" value="Homeodomain-like_sf"/>
</dbReference>
<keyword evidence="2" id="KW-1185">Reference proteome</keyword>
<dbReference type="SUPFAM" id="SSF46689">
    <property type="entry name" value="Homeodomain-like"/>
    <property type="match status" value="1"/>
</dbReference>
<name>A0ABR8VC75_9BACT</name>
<proteinExistence type="predicted"/>
<evidence type="ECO:0000313" key="2">
    <source>
        <dbReference type="Proteomes" id="UP000616346"/>
    </source>
</evidence>
<accession>A0ABR8VC75</accession>
<sequence>MEHIRRKRRSNKEIEDTIIEVATQSIIEKGFNGITATGIMQKASIEPVQFYRRYNDLNGFIDEYVKRFDYWFSDVAKSYSNINDDKEQYKKIICGLLDSLLDNKIMQQLLVWELTEHNPTSRRTAQLRELHTLPLCSKYSKIFEESDIDIVAISAFLIGGIYYLVLHKDLSTFSGIDLNKKGDKERLYKAINQLSEILFSSIYPSKETVEIAKKMKADNISTDKIMEYTNLSEELINSL</sequence>
<reference evidence="1 2" key="1">
    <citation type="submission" date="2020-08" db="EMBL/GenBank/DDBJ databases">
        <title>A Genomic Blueprint of the Chicken Gut Microbiome.</title>
        <authorList>
            <person name="Gilroy R."/>
            <person name="Ravi A."/>
            <person name="Getino M."/>
            <person name="Pursley I."/>
            <person name="Horton D.L."/>
            <person name="Alikhan N.-F."/>
            <person name="Baker D."/>
            <person name="Gharbi K."/>
            <person name="Hall N."/>
            <person name="Watson M."/>
            <person name="Adriaenssens E.M."/>
            <person name="Foster-Nyarko E."/>
            <person name="Jarju S."/>
            <person name="Secka A."/>
            <person name="Antonio M."/>
            <person name="Oren A."/>
            <person name="Chaudhuri R."/>
            <person name="La Ragione R.M."/>
            <person name="Hildebrand F."/>
            <person name="Pallen M.J."/>
        </authorList>
    </citation>
    <scope>NUCLEOTIDE SEQUENCE [LARGE SCALE GENOMIC DNA]</scope>
    <source>
        <strain evidence="1 2">Sa1YUN3</strain>
    </source>
</reference>